<comment type="caution">
    <text evidence="1">The sequence shown here is derived from an EMBL/GenBank/DDBJ whole genome shotgun (WGS) entry which is preliminary data.</text>
</comment>
<gene>
    <name evidence="1" type="ORF">GCM10010260_74010</name>
</gene>
<protein>
    <submittedName>
        <fullName evidence="1">Uncharacterized protein</fullName>
    </submittedName>
</protein>
<keyword evidence="2" id="KW-1185">Reference proteome</keyword>
<evidence type="ECO:0000313" key="1">
    <source>
        <dbReference type="EMBL" id="GGV22836.1"/>
    </source>
</evidence>
<dbReference type="AlphaFoldDB" id="A0A918IIR5"/>
<reference evidence="1" key="1">
    <citation type="journal article" date="2014" name="Int. J. Syst. Evol. Microbiol.">
        <title>Complete genome sequence of Corynebacterium casei LMG S-19264T (=DSM 44701T), isolated from a smear-ripened cheese.</title>
        <authorList>
            <consortium name="US DOE Joint Genome Institute (JGI-PGF)"/>
            <person name="Walter F."/>
            <person name="Albersmeier A."/>
            <person name="Kalinowski J."/>
            <person name="Ruckert C."/>
        </authorList>
    </citation>
    <scope>NUCLEOTIDE SEQUENCE</scope>
    <source>
        <strain evidence="1">JCM 4369</strain>
    </source>
</reference>
<organism evidence="1 2">
    <name type="scientific">Streptomyces filipinensis</name>
    <dbReference type="NCBI Taxonomy" id="66887"/>
    <lineage>
        <taxon>Bacteria</taxon>
        <taxon>Bacillati</taxon>
        <taxon>Actinomycetota</taxon>
        <taxon>Actinomycetes</taxon>
        <taxon>Kitasatosporales</taxon>
        <taxon>Streptomycetaceae</taxon>
        <taxon>Streptomyces</taxon>
    </lineage>
</organism>
<proteinExistence type="predicted"/>
<dbReference type="EMBL" id="BMTD01000024">
    <property type="protein sequence ID" value="GGV22836.1"/>
    <property type="molecule type" value="Genomic_DNA"/>
</dbReference>
<reference evidence="1" key="2">
    <citation type="submission" date="2020-09" db="EMBL/GenBank/DDBJ databases">
        <authorList>
            <person name="Sun Q."/>
            <person name="Ohkuma M."/>
        </authorList>
    </citation>
    <scope>NUCLEOTIDE SEQUENCE</scope>
    <source>
        <strain evidence="1">JCM 4369</strain>
    </source>
</reference>
<sequence>MDALSLGSAAEFDDMVVAVGAQSARSRWRAITGATSSLRSVPGPASTTAFRPSGGWTLLSDQI</sequence>
<name>A0A918IIR5_9ACTN</name>
<accession>A0A918IIR5</accession>
<evidence type="ECO:0000313" key="2">
    <source>
        <dbReference type="Proteomes" id="UP000618795"/>
    </source>
</evidence>
<dbReference type="Proteomes" id="UP000618795">
    <property type="component" value="Unassembled WGS sequence"/>
</dbReference>